<dbReference type="OrthoDB" id="5293867at2"/>
<evidence type="ECO:0000259" key="2">
    <source>
        <dbReference type="Pfam" id="PF10675"/>
    </source>
</evidence>
<protein>
    <recommendedName>
        <fullName evidence="2">DUF2489 domain-containing protein</fullName>
    </recommendedName>
</protein>
<evidence type="ECO:0000256" key="1">
    <source>
        <dbReference type="SAM" id="Phobius"/>
    </source>
</evidence>
<feature type="domain" description="DUF2489" evidence="2">
    <location>
        <begin position="16"/>
        <end position="144"/>
    </location>
</feature>
<proteinExistence type="predicted"/>
<dbReference type="EMBL" id="MDKE01000002">
    <property type="protein sequence ID" value="OIN14316.1"/>
    <property type="molecule type" value="Genomic_DNA"/>
</dbReference>
<keyword evidence="4" id="KW-1185">Reference proteome</keyword>
<feature type="transmembrane region" description="Helical" evidence="1">
    <location>
        <begin position="6"/>
        <end position="28"/>
    </location>
</feature>
<accession>A0A1J4QJP3</accession>
<dbReference type="InterPro" id="IPR019617">
    <property type="entry name" value="DUF2489"/>
</dbReference>
<reference evidence="3 4" key="1">
    <citation type="submission" date="2016-07" db="EMBL/GenBank/DDBJ databases">
        <title>Draft Genome Sequence of Oceanisphaera psychrotolerans, isolated from coastal sediment samples.</title>
        <authorList>
            <person name="Zhuo S."/>
            <person name="Ruan Z."/>
        </authorList>
    </citation>
    <scope>NUCLEOTIDE SEQUENCE [LARGE SCALE GENOMIC DNA]</scope>
    <source>
        <strain evidence="3 4">LAM-WHM-ZC</strain>
    </source>
</reference>
<name>A0A1J4QJP3_9GAMM</name>
<sequence length="152" mass="17395">MISPWLIAALVGGVIIVGLAVYAGQLLARLKQQTQRREQAIHRRNLRILDSIHTIALAVSQDQCNLSEGAIRLTNLLNTLQFARPKDFAAEYPGLYDLYERVKEMPTHEARKQYKRNEIMRMDLQRAGFEQELEAQIKIEVTRLASLELPGR</sequence>
<keyword evidence="1" id="KW-1133">Transmembrane helix</keyword>
<keyword evidence="1" id="KW-0472">Membrane</keyword>
<gene>
    <name evidence="3" type="ORF">BFR47_08505</name>
</gene>
<dbReference type="Proteomes" id="UP000243073">
    <property type="component" value="Unassembled WGS sequence"/>
</dbReference>
<keyword evidence="1" id="KW-0812">Transmembrane</keyword>
<comment type="caution">
    <text evidence="3">The sequence shown here is derived from an EMBL/GenBank/DDBJ whole genome shotgun (WGS) entry which is preliminary data.</text>
</comment>
<organism evidence="3 4">
    <name type="scientific">Oceanisphaera psychrotolerans</name>
    <dbReference type="NCBI Taxonomy" id="1414654"/>
    <lineage>
        <taxon>Bacteria</taxon>
        <taxon>Pseudomonadati</taxon>
        <taxon>Pseudomonadota</taxon>
        <taxon>Gammaproteobacteria</taxon>
        <taxon>Aeromonadales</taxon>
        <taxon>Aeromonadaceae</taxon>
        <taxon>Oceanisphaera</taxon>
    </lineage>
</organism>
<evidence type="ECO:0000313" key="4">
    <source>
        <dbReference type="Proteomes" id="UP000243073"/>
    </source>
</evidence>
<dbReference type="AlphaFoldDB" id="A0A1J4QJP3"/>
<evidence type="ECO:0000313" key="3">
    <source>
        <dbReference type="EMBL" id="OIN14316.1"/>
    </source>
</evidence>
<dbReference type="STRING" id="1414654.BFR47_08505"/>
<dbReference type="Pfam" id="PF10675">
    <property type="entry name" value="DUF2489"/>
    <property type="match status" value="1"/>
</dbReference>